<dbReference type="Gene3D" id="3.20.20.150">
    <property type="entry name" value="Divalent-metal-dependent TIM barrel enzymes"/>
    <property type="match status" value="1"/>
</dbReference>
<dbReference type="InterPro" id="IPR013022">
    <property type="entry name" value="Xyl_isomerase-like_TIM-brl"/>
</dbReference>
<dbReference type="GO" id="GO:0016853">
    <property type="term" value="F:isomerase activity"/>
    <property type="evidence" value="ECO:0007669"/>
    <property type="project" value="UniProtKB-KW"/>
</dbReference>
<dbReference type="Proteomes" id="UP000253090">
    <property type="component" value="Unassembled WGS sequence"/>
</dbReference>
<feature type="domain" description="Xylose isomerase-like TIM barrel" evidence="1">
    <location>
        <begin position="35"/>
        <end position="285"/>
    </location>
</feature>
<dbReference type="Pfam" id="PF01261">
    <property type="entry name" value="AP_endonuc_2"/>
    <property type="match status" value="1"/>
</dbReference>
<evidence type="ECO:0000313" key="3">
    <source>
        <dbReference type="Proteomes" id="UP000253090"/>
    </source>
</evidence>
<evidence type="ECO:0000313" key="2">
    <source>
        <dbReference type="EMBL" id="RCX22563.1"/>
    </source>
</evidence>
<evidence type="ECO:0000259" key="1">
    <source>
        <dbReference type="Pfam" id="PF01261"/>
    </source>
</evidence>
<keyword evidence="3" id="KW-1185">Reference proteome</keyword>
<dbReference type="InterPro" id="IPR036237">
    <property type="entry name" value="Xyl_isomerase-like_sf"/>
</dbReference>
<protein>
    <submittedName>
        <fullName evidence="2">Sugar phosphate isomerase/epimerase</fullName>
    </submittedName>
</protein>
<dbReference type="PANTHER" id="PTHR12110">
    <property type="entry name" value="HYDROXYPYRUVATE ISOMERASE"/>
    <property type="match status" value="1"/>
</dbReference>
<dbReference type="PANTHER" id="PTHR12110:SF21">
    <property type="entry name" value="XYLOSE ISOMERASE-LIKE TIM BARREL DOMAIN-CONTAINING PROTEIN"/>
    <property type="match status" value="1"/>
</dbReference>
<keyword evidence="2" id="KW-0413">Isomerase</keyword>
<gene>
    <name evidence="2" type="ORF">DFP94_101143</name>
</gene>
<reference evidence="2 3" key="1">
    <citation type="submission" date="2018-07" db="EMBL/GenBank/DDBJ databases">
        <title>Genomic Encyclopedia of Type Strains, Phase III (KMG-III): the genomes of soil and plant-associated and newly described type strains.</title>
        <authorList>
            <person name="Whitman W."/>
        </authorList>
    </citation>
    <scope>NUCLEOTIDE SEQUENCE [LARGE SCALE GENOMIC DNA]</scope>
    <source>
        <strain evidence="2 3">CECT 8333</strain>
    </source>
</reference>
<proteinExistence type="predicted"/>
<dbReference type="RefSeq" id="WP_245954405.1">
    <property type="nucleotide sequence ID" value="NZ_QPJW01000001.1"/>
</dbReference>
<dbReference type="SUPFAM" id="SSF51658">
    <property type="entry name" value="Xylose isomerase-like"/>
    <property type="match status" value="1"/>
</dbReference>
<comment type="caution">
    <text evidence="2">The sequence shown here is derived from an EMBL/GenBank/DDBJ whole genome shotgun (WGS) entry which is preliminary data.</text>
</comment>
<accession>A0A369BLY3</accession>
<organism evidence="2 3">
    <name type="scientific">Fontibacillus phaseoli</name>
    <dbReference type="NCBI Taxonomy" id="1416533"/>
    <lineage>
        <taxon>Bacteria</taxon>
        <taxon>Bacillati</taxon>
        <taxon>Bacillota</taxon>
        <taxon>Bacilli</taxon>
        <taxon>Bacillales</taxon>
        <taxon>Paenibacillaceae</taxon>
        <taxon>Fontibacillus</taxon>
    </lineage>
</organism>
<name>A0A369BLY3_9BACL</name>
<sequence>MNVTSNLALSSPPPLNLGVRAHDFGRIPLDSLIAKIRRYRFSHVQFAPGKSFPESVPSLSALSPGTAAYYGGAFRGAGIHLAVLGCYVNIVASDHAKRVKALSDFSTHLRLARDFGASLVGTETSSVGEGYTTDNFTEEAFRQVVASVRIMVAEAERFGVTIGIEAGQNHPLHTAPLTRRLLDEVPSNNLQIILDCANLMSPANYLRQDEIITKALELLDDRIAVIHLKDFTIEQGRINIVPVGLGQLHFHPILRYMKYKRPHIHGILESTPEPDMEGSIAFLQRIYAEV</sequence>
<dbReference type="AlphaFoldDB" id="A0A369BLY3"/>
<dbReference type="InterPro" id="IPR050312">
    <property type="entry name" value="IolE/XylAMocC-like"/>
</dbReference>
<dbReference type="EMBL" id="QPJW01000001">
    <property type="protein sequence ID" value="RCX22563.1"/>
    <property type="molecule type" value="Genomic_DNA"/>
</dbReference>